<keyword evidence="11" id="KW-0479">Metal-binding</keyword>
<evidence type="ECO:0000256" key="7">
    <source>
        <dbReference type="ARBA" id="ARBA00048227"/>
    </source>
</evidence>
<dbReference type="GO" id="GO:0005509">
    <property type="term" value="F:calcium ion binding"/>
    <property type="evidence" value="ECO:0007669"/>
    <property type="project" value="InterPro"/>
</dbReference>
<dbReference type="Gene3D" id="1.20.90.10">
    <property type="entry name" value="Phospholipase A2 domain"/>
    <property type="match status" value="1"/>
</dbReference>
<evidence type="ECO:0000256" key="2">
    <source>
        <dbReference type="ARBA" id="ARBA00007056"/>
    </source>
</evidence>
<feature type="disulfide bond" evidence="12">
    <location>
        <begin position="46"/>
        <end position="136"/>
    </location>
</feature>
<evidence type="ECO:0000256" key="3">
    <source>
        <dbReference type="ARBA" id="ARBA00022525"/>
    </source>
</evidence>
<dbReference type="SUPFAM" id="SSF48619">
    <property type="entry name" value="Phospholipase A2, PLA2"/>
    <property type="match status" value="1"/>
</dbReference>
<dbReference type="PRINTS" id="PR00389">
    <property type="entry name" value="PHPHLIPASEA2"/>
</dbReference>
<dbReference type="InterPro" id="IPR033112">
    <property type="entry name" value="PLA2_Asp_AS"/>
</dbReference>
<evidence type="ECO:0000256" key="5">
    <source>
        <dbReference type="ARBA" id="ARBA00048015"/>
    </source>
</evidence>
<comment type="similarity">
    <text evidence="2 13">Belongs to the phospholipase A2 family.</text>
</comment>
<comment type="catalytic activity">
    <reaction evidence="8">
        <text>1-hexadecanoyl-2-(9Z-octadecenoyl)-sn-glycero-3-phosphocholine + H2O = 1-hexadecanoyl-sn-glycero-3-phosphocholine + (9Z)-octadecenoate + H(+)</text>
        <dbReference type="Rhea" id="RHEA:38779"/>
        <dbReference type="ChEBI" id="CHEBI:15377"/>
        <dbReference type="ChEBI" id="CHEBI:15378"/>
        <dbReference type="ChEBI" id="CHEBI:30823"/>
        <dbReference type="ChEBI" id="CHEBI:72998"/>
        <dbReference type="ChEBI" id="CHEBI:73001"/>
    </reaction>
    <physiologicalReaction direction="left-to-right" evidence="8">
        <dbReference type="Rhea" id="RHEA:38780"/>
    </physiologicalReaction>
</comment>
<keyword evidence="4 12" id="KW-1015">Disulfide bond</keyword>
<dbReference type="PROSITE" id="PS00119">
    <property type="entry name" value="PA2_ASP"/>
    <property type="match status" value="1"/>
</dbReference>
<feature type="disulfide bond" evidence="12">
    <location>
        <begin position="48"/>
        <end position="64"/>
    </location>
</feature>
<evidence type="ECO:0000256" key="9">
    <source>
        <dbReference type="ARBA" id="ARBA00049039"/>
    </source>
</evidence>
<comment type="catalytic activity">
    <reaction evidence="14">
        <text>a 1,2-diacyl-sn-glycero-3-phosphocholine + H2O = a 1-acyl-sn-glycero-3-phosphocholine + a fatty acid + H(+)</text>
        <dbReference type="Rhea" id="RHEA:15801"/>
        <dbReference type="ChEBI" id="CHEBI:15377"/>
        <dbReference type="ChEBI" id="CHEBI:15378"/>
        <dbReference type="ChEBI" id="CHEBI:28868"/>
        <dbReference type="ChEBI" id="CHEBI:57643"/>
        <dbReference type="ChEBI" id="CHEBI:58168"/>
        <dbReference type="EC" id="3.1.1.4"/>
    </reaction>
</comment>
<dbReference type="SMART" id="SM00085">
    <property type="entry name" value="PA2c"/>
    <property type="match status" value="1"/>
</dbReference>
<dbReference type="InterPro" id="IPR016090">
    <property type="entry name" value="PLA2-like_dom"/>
</dbReference>
<feature type="binding site" evidence="11">
    <location>
        <position position="51"/>
    </location>
    <ligand>
        <name>Ca(2+)</name>
        <dbReference type="ChEBI" id="CHEBI:29108"/>
    </ligand>
</feature>
<feature type="signal peptide" evidence="14">
    <location>
        <begin position="1"/>
        <end position="20"/>
    </location>
</feature>
<comment type="caution">
    <text evidence="16">The sequence shown here is derived from an EMBL/GenBank/DDBJ whole genome shotgun (WGS) entry which is preliminary data.</text>
</comment>
<keyword evidence="14" id="KW-0378">Hydrolase</keyword>
<comment type="subcellular location">
    <subcellularLocation>
        <location evidence="1 14">Secreted</location>
    </subcellularLocation>
</comment>
<keyword evidence="3 14" id="KW-0964">Secreted</keyword>
<evidence type="ECO:0000313" key="16">
    <source>
        <dbReference type="EMBL" id="KAF6507248.1"/>
    </source>
</evidence>
<organism evidence="16 17">
    <name type="scientific">Rousettus aegyptiacus</name>
    <name type="common">Egyptian fruit bat</name>
    <name type="synonym">Pteropus aegyptiacus</name>
    <dbReference type="NCBI Taxonomy" id="9407"/>
    <lineage>
        <taxon>Eukaryota</taxon>
        <taxon>Metazoa</taxon>
        <taxon>Chordata</taxon>
        <taxon>Craniata</taxon>
        <taxon>Vertebrata</taxon>
        <taxon>Euteleostomi</taxon>
        <taxon>Mammalia</taxon>
        <taxon>Eutheria</taxon>
        <taxon>Laurasiatheria</taxon>
        <taxon>Chiroptera</taxon>
        <taxon>Yinpterochiroptera</taxon>
        <taxon>Pteropodoidea</taxon>
        <taxon>Pteropodidae</taxon>
        <taxon>Rousettinae</taxon>
        <taxon>Rousettus</taxon>
    </lineage>
</organism>
<comment type="catalytic activity">
    <reaction evidence="7">
        <text>1,2-dihexadecanoyl-sn-glycero-3-phosphocholine + H2O = 1-hexadecanoyl-sn-glycero-3-phosphocholine + hexadecanoate + H(+)</text>
        <dbReference type="Rhea" id="RHEA:41223"/>
        <dbReference type="ChEBI" id="CHEBI:7896"/>
        <dbReference type="ChEBI" id="CHEBI:15377"/>
        <dbReference type="ChEBI" id="CHEBI:15378"/>
        <dbReference type="ChEBI" id="CHEBI:72998"/>
        <dbReference type="ChEBI" id="CHEBI:72999"/>
    </reaction>
    <physiologicalReaction direction="left-to-right" evidence="7">
        <dbReference type="Rhea" id="RHEA:41224"/>
    </physiologicalReaction>
</comment>
<keyword evidence="14" id="KW-0443">Lipid metabolism</keyword>
<evidence type="ECO:0000259" key="15">
    <source>
        <dbReference type="SMART" id="SM00085"/>
    </source>
</evidence>
<accession>A0A7J8KEK9</accession>
<keyword evidence="11 14" id="KW-0106">Calcium</keyword>
<dbReference type="Pfam" id="PF00068">
    <property type="entry name" value="Phospholip_A2_1"/>
    <property type="match status" value="1"/>
</dbReference>
<evidence type="ECO:0000256" key="13">
    <source>
        <dbReference type="RuleBase" id="RU003654"/>
    </source>
</evidence>
<proteinExistence type="inferred from homology"/>
<evidence type="ECO:0000256" key="11">
    <source>
        <dbReference type="PIRSR" id="PIRSR601211-2"/>
    </source>
</evidence>
<comment type="catalytic activity">
    <reaction evidence="6">
        <text>N-hexadecanoyl-1,2-di-(9Z-octadecenoyl)-sn-glycero-3-phosphoethanolamine + H2O = N-hexadecanoyl-1-(9Z-octadecenoyl)-sn-glycero-3-phosphoethanolamine + (9Z)-octadecenoate + H(+)</text>
        <dbReference type="Rhea" id="RHEA:45424"/>
        <dbReference type="ChEBI" id="CHEBI:15377"/>
        <dbReference type="ChEBI" id="CHEBI:15378"/>
        <dbReference type="ChEBI" id="CHEBI:30823"/>
        <dbReference type="ChEBI" id="CHEBI:78097"/>
        <dbReference type="ChEBI" id="CHEBI:85217"/>
    </reaction>
    <physiologicalReaction direction="left-to-right" evidence="6">
        <dbReference type="Rhea" id="RHEA:45425"/>
    </physiologicalReaction>
</comment>
<keyword evidence="17" id="KW-1185">Reference proteome</keyword>
<feature type="disulfide bond" evidence="12">
    <location>
        <begin position="96"/>
        <end position="107"/>
    </location>
</feature>
<dbReference type="FunFam" id="1.20.90.10:FF:000001">
    <property type="entry name" value="Basic phospholipase A2 homolog"/>
    <property type="match status" value="1"/>
</dbReference>
<dbReference type="PANTHER" id="PTHR11716:SF10">
    <property type="entry name" value="PHOSPHOLIPASE A2 GROUP V"/>
    <property type="match status" value="1"/>
</dbReference>
<comment type="catalytic activity">
    <reaction evidence="5">
        <text>1-hexadecanoyl-2-(9Z-octadecenoyl)-sn-glycero-3-phospho-(1'-sn-glycerol) + H2O = 1-hexadecanoyl-sn-glycero-3-phospho-(1'-sn-glycerol) + (9Z)-octadecenoate + H(+)</text>
        <dbReference type="Rhea" id="RHEA:40919"/>
        <dbReference type="ChEBI" id="CHEBI:15377"/>
        <dbReference type="ChEBI" id="CHEBI:15378"/>
        <dbReference type="ChEBI" id="CHEBI:30823"/>
        <dbReference type="ChEBI" id="CHEBI:72841"/>
        <dbReference type="ChEBI" id="CHEBI:75158"/>
    </reaction>
    <physiologicalReaction direction="left-to-right" evidence="5">
        <dbReference type="Rhea" id="RHEA:40920"/>
    </physiologicalReaction>
</comment>
<feature type="binding site" evidence="11">
    <location>
        <position position="68"/>
    </location>
    <ligand>
        <name>Ca(2+)</name>
        <dbReference type="ChEBI" id="CHEBI:29108"/>
    </ligand>
</feature>
<dbReference type="InterPro" id="IPR033113">
    <property type="entry name" value="PLA2_histidine"/>
</dbReference>
<dbReference type="PANTHER" id="PTHR11716">
    <property type="entry name" value="PHOSPHOLIPASE A2 FAMILY MEMBER"/>
    <property type="match status" value="1"/>
</dbReference>
<evidence type="ECO:0000256" key="4">
    <source>
        <dbReference type="ARBA" id="ARBA00023157"/>
    </source>
</evidence>
<evidence type="ECO:0000256" key="14">
    <source>
        <dbReference type="RuleBase" id="RU361236"/>
    </source>
</evidence>
<name>A0A7J8KEK9_ROUAE</name>
<dbReference type="EMBL" id="JACASE010000001">
    <property type="protein sequence ID" value="KAF6507248.1"/>
    <property type="molecule type" value="Genomic_DNA"/>
</dbReference>
<feature type="active site" evidence="10">
    <location>
        <position position="67"/>
    </location>
</feature>
<feature type="binding site" evidence="11">
    <location>
        <position position="47"/>
    </location>
    <ligand>
        <name>Ca(2+)</name>
        <dbReference type="ChEBI" id="CHEBI:29108"/>
    </ligand>
</feature>
<feature type="active site" evidence="10">
    <location>
        <position position="110"/>
    </location>
</feature>
<dbReference type="Proteomes" id="UP000593571">
    <property type="component" value="Unassembled WGS sequence"/>
</dbReference>
<feature type="domain" description="Phospholipase A2-like central" evidence="15">
    <location>
        <begin position="21"/>
        <end position="137"/>
    </location>
</feature>
<dbReference type="EC" id="3.1.1.4" evidence="14"/>
<evidence type="ECO:0000256" key="6">
    <source>
        <dbReference type="ARBA" id="ARBA00048221"/>
    </source>
</evidence>
<comment type="catalytic activity">
    <reaction evidence="9">
        <text>1-hexadecanoyl-2-(9Z,12Z-octadecadienoyl)-sn-glycero-3-phosphoethanolamine + H2O = 1-hexadecanoyl-sn-glycero-3-phosphoethanolamine + (9Z,12Z)-octadecadienoate + H(+)</text>
        <dbReference type="Rhea" id="RHEA:40815"/>
        <dbReference type="ChEBI" id="CHEBI:15377"/>
        <dbReference type="ChEBI" id="CHEBI:15378"/>
        <dbReference type="ChEBI" id="CHEBI:30245"/>
        <dbReference type="ChEBI" id="CHEBI:73004"/>
        <dbReference type="ChEBI" id="CHEBI:73008"/>
    </reaction>
    <physiologicalReaction direction="left-to-right" evidence="9">
        <dbReference type="Rhea" id="RHEA:40816"/>
    </physiologicalReaction>
</comment>
<feature type="chain" id="PRO_5029932469" description="Phospholipase A2" evidence="14">
    <location>
        <begin position="21"/>
        <end position="137"/>
    </location>
</feature>
<keyword evidence="14" id="KW-0732">Signal</keyword>
<dbReference type="InterPro" id="IPR036444">
    <property type="entry name" value="PLipase_A2_dom_sf"/>
</dbReference>
<sequence length="137" mass="15949">MKGLLILAWFLACGVHTVPGSLLNLMWMIEEVTGKNALINYAFYGCYCGWGGHGTPKDATDWCCWEHDRCYGRMEDNGCKYWTIYKHRVTRGLVTCERGSRCQMGLCNCDRKLVYCLKKNLRSYNNRYRHFPSFCCT</sequence>
<comment type="cofactor">
    <cofactor evidence="11">
        <name>Ca(2+)</name>
        <dbReference type="ChEBI" id="CHEBI:29108"/>
    </cofactor>
    <text evidence="11">Binds 1 Ca(2+) ion per subunit.</text>
</comment>
<evidence type="ECO:0000256" key="8">
    <source>
        <dbReference type="ARBA" id="ARBA00048699"/>
    </source>
</evidence>
<gene>
    <name evidence="16" type="ORF">HJG63_015411</name>
</gene>
<dbReference type="GO" id="GO:0047498">
    <property type="term" value="F:calcium-dependent phospholipase A2 activity"/>
    <property type="evidence" value="ECO:0007669"/>
    <property type="project" value="TreeGrafter"/>
</dbReference>
<feature type="binding site" evidence="11">
    <location>
        <position position="49"/>
    </location>
    <ligand>
        <name>Ca(2+)</name>
        <dbReference type="ChEBI" id="CHEBI:29108"/>
    </ligand>
</feature>
<dbReference type="PROSITE" id="PS00118">
    <property type="entry name" value="PA2_HIS"/>
    <property type="match status" value="1"/>
</dbReference>
<dbReference type="GO" id="GO:0005576">
    <property type="term" value="C:extracellular region"/>
    <property type="evidence" value="ECO:0007669"/>
    <property type="project" value="UniProtKB-SubCell"/>
</dbReference>
<evidence type="ECO:0000256" key="1">
    <source>
        <dbReference type="ARBA" id="ARBA00004613"/>
    </source>
</evidence>
<feature type="disulfide bond" evidence="12">
    <location>
        <begin position="79"/>
        <end position="102"/>
    </location>
</feature>
<dbReference type="GO" id="GO:0006644">
    <property type="term" value="P:phospholipid metabolic process"/>
    <property type="evidence" value="ECO:0007669"/>
    <property type="project" value="InterPro"/>
</dbReference>
<evidence type="ECO:0000256" key="10">
    <source>
        <dbReference type="PIRSR" id="PIRSR601211-1"/>
    </source>
</evidence>
<evidence type="ECO:0000313" key="17">
    <source>
        <dbReference type="Proteomes" id="UP000593571"/>
    </source>
</evidence>
<dbReference type="GO" id="GO:0050482">
    <property type="term" value="P:arachidonate secretion"/>
    <property type="evidence" value="ECO:0007669"/>
    <property type="project" value="InterPro"/>
</dbReference>
<feature type="disulfide bond" evidence="12">
    <location>
        <begin position="63"/>
        <end position="116"/>
    </location>
</feature>
<feature type="disulfide bond" evidence="12">
    <location>
        <begin position="70"/>
        <end position="109"/>
    </location>
</feature>
<reference evidence="16 17" key="1">
    <citation type="journal article" date="2020" name="Nature">
        <title>Six reference-quality genomes reveal evolution of bat adaptations.</title>
        <authorList>
            <person name="Jebb D."/>
            <person name="Huang Z."/>
            <person name="Pippel M."/>
            <person name="Hughes G.M."/>
            <person name="Lavrichenko K."/>
            <person name="Devanna P."/>
            <person name="Winkler S."/>
            <person name="Jermiin L.S."/>
            <person name="Skirmuntt E.C."/>
            <person name="Katzourakis A."/>
            <person name="Burkitt-Gray L."/>
            <person name="Ray D.A."/>
            <person name="Sullivan K.A.M."/>
            <person name="Roscito J.G."/>
            <person name="Kirilenko B.M."/>
            <person name="Davalos L.M."/>
            <person name="Corthals A.P."/>
            <person name="Power M.L."/>
            <person name="Jones G."/>
            <person name="Ransome R.D."/>
            <person name="Dechmann D.K.N."/>
            <person name="Locatelli A.G."/>
            <person name="Puechmaille S.J."/>
            <person name="Fedrigo O."/>
            <person name="Jarvis E.D."/>
            <person name="Hiller M."/>
            <person name="Vernes S.C."/>
            <person name="Myers E.W."/>
            <person name="Teeling E.C."/>
        </authorList>
    </citation>
    <scope>NUCLEOTIDE SEQUENCE [LARGE SCALE GENOMIC DNA]</scope>
    <source>
        <strain evidence="16">MRouAeg1</strain>
        <tissue evidence="16">Muscle</tissue>
    </source>
</reference>
<protein>
    <recommendedName>
        <fullName evidence="14">Phospholipase A2</fullName>
        <ecNumber evidence="14">3.1.1.4</ecNumber>
    </recommendedName>
</protein>
<evidence type="ECO:0000256" key="12">
    <source>
        <dbReference type="PIRSR" id="PIRSR601211-3"/>
    </source>
</evidence>
<dbReference type="CDD" id="cd00125">
    <property type="entry name" value="PLA2c"/>
    <property type="match status" value="1"/>
</dbReference>
<dbReference type="GO" id="GO:0005543">
    <property type="term" value="F:phospholipid binding"/>
    <property type="evidence" value="ECO:0007669"/>
    <property type="project" value="TreeGrafter"/>
</dbReference>
<dbReference type="InterPro" id="IPR001211">
    <property type="entry name" value="PLA2"/>
</dbReference>
<dbReference type="AlphaFoldDB" id="A0A7J8KEK9"/>
<dbReference type="GO" id="GO:0016042">
    <property type="term" value="P:lipid catabolic process"/>
    <property type="evidence" value="ECO:0007669"/>
    <property type="project" value="InterPro"/>
</dbReference>
<dbReference type="GO" id="GO:0042130">
    <property type="term" value="P:negative regulation of T cell proliferation"/>
    <property type="evidence" value="ECO:0007669"/>
    <property type="project" value="TreeGrafter"/>
</dbReference>